<dbReference type="SUPFAM" id="SSF46977">
    <property type="entry name" value="Succinate dehydrogenase/fumarate reductase flavoprotein C-terminal domain"/>
    <property type="match status" value="1"/>
</dbReference>
<evidence type="ECO:0000256" key="6">
    <source>
        <dbReference type="ARBA" id="ARBA00019965"/>
    </source>
</evidence>
<keyword evidence="15" id="KW-0816">Tricarboxylic acid cycle</keyword>
<keyword evidence="9 15" id="KW-0274">FAD</keyword>
<evidence type="ECO:0000256" key="11">
    <source>
        <dbReference type="ARBA" id="ARBA00023002"/>
    </source>
</evidence>
<evidence type="ECO:0000256" key="4">
    <source>
        <dbReference type="ARBA" id="ARBA00008040"/>
    </source>
</evidence>
<accession>A0ABV7L0T0</accession>
<dbReference type="Proteomes" id="UP001595528">
    <property type="component" value="Unassembled WGS sequence"/>
</dbReference>
<keyword evidence="7 15" id="KW-0813">Transport</keyword>
<evidence type="ECO:0000256" key="13">
    <source>
        <dbReference type="ARBA" id="ARBA00049220"/>
    </source>
</evidence>
<dbReference type="InterPro" id="IPR014006">
    <property type="entry name" value="Succ_Dhase_FrdA_Gneg"/>
</dbReference>
<feature type="domain" description="Fumarate reductase/succinate dehydrogenase flavoprotein-like C-terminal" evidence="17">
    <location>
        <begin position="461"/>
        <end position="594"/>
    </location>
</feature>
<dbReference type="Pfam" id="PF00890">
    <property type="entry name" value="FAD_binding_2"/>
    <property type="match status" value="1"/>
</dbReference>
<dbReference type="PANTHER" id="PTHR11632:SF51">
    <property type="entry name" value="SUCCINATE DEHYDROGENASE [UBIQUINONE] FLAVOPROTEIN SUBUNIT, MITOCHONDRIAL"/>
    <property type="match status" value="1"/>
</dbReference>
<dbReference type="SUPFAM" id="SSF56425">
    <property type="entry name" value="Succinate dehydrogenase/fumarate reductase flavoprotein, catalytic domain"/>
    <property type="match status" value="1"/>
</dbReference>
<dbReference type="Gene3D" id="3.90.700.10">
    <property type="entry name" value="Succinate dehydrogenase/fumarate reductase flavoprotein, catalytic domain"/>
    <property type="match status" value="1"/>
</dbReference>
<keyword evidence="15" id="KW-0997">Cell inner membrane</keyword>
<comment type="subcellular location">
    <subcellularLocation>
        <location evidence="2 15">Cell inner membrane</location>
        <topology evidence="2 15">Peripheral membrane protein</topology>
        <orientation evidence="2 15">Cytoplasmic side</orientation>
    </subcellularLocation>
</comment>
<dbReference type="EC" id="1.3.5.1" evidence="5 15"/>
<evidence type="ECO:0000256" key="2">
    <source>
        <dbReference type="ARBA" id="ARBA00004515"/>
    </source>
</evidence>
<dbReference type="Gene3D" id="1.20.58.100">
    <property type="entry name" value="Fumarate reductase/succinate dehydrogenase flavoprotein-like, C-terminal domain"/>
    <property type="match status" value="1"/>
</dbReference>
<dbReference type="Gene3D" id="3.50.50.60">
    <property type="entry name" value="FAD/NAD(P)-binding domain"/>
    <property type="match status" value="1"/>
</dbReference>
<dbReference type="Gene3D" id="4.10.80.40">
    <property type="entry name" value="succinate dehydrogenase protein domain"/>
    <property type="match status" value="1"/>
</dbReference>
<evidence type="ECO:0000256" key="9">
    <source>
        <dbReference type="ARBA" id="ARBA00022827"/>
    </source>
</evidence>
<dbReference type="PANTHER" id="PTHR11632">
    <property type="entry name" value="SUCCINATE DEHYDROGENASE 2 FLAVOPROTEIN SUBUNIT"/>
    <property type="match status" value="1"/>
</dbReference>
<keyword evidence="15" id="KW-1003">Cell membrane</keyword>
<dbReference type="InterPro" id="IPR011281">
    <property type="entry name" value="Succ_DH_flav_su_fwd"/>
</dbReference>
<dbReference type="NCBIfam" id="TIGR01812">
    <property type="entry name" value="sdhA_frdA_Gneg"/>
    <property type="match status" value="1"/>
</dbReference>
<dbReference type="InterPro" id="IPR003952">
    <property type="entry name" value="FRD_SDH_FAD_BS"/>
</dbReference>
<sequence length="594" mass="65029">MTAYPIIDHDYDVVVIGAGGAGLRATMGMSQKGFRTANLTKVFPTRSHTVAAQGGISASLGNMGEDHWSWHMYDTVKGSDWLGDQDAIEYMVREAVPAVIELEHFGVPFSRTEEGKIYQRAFGGMTRNFGEGPVQRTCAAADRTGHAMLHALYQQSLKYQTEFFIEYYAIDLIMEDGACRGCIAIDLATGEIHRFRSHMVVLATGGYGRAYFSCTSAHTCTGDGGGMVLRAGLPLQDMEFVQFHPTGVYGAGVLITEGARGEGGYLVNSEGERFMERYAPSAKDLASRDVVSRAMTMEIRDGRGVGDQKDHIFLHLDHLDAAVLAERLPGISESARIFSGVDVTRQPIPVLPTVHYNMGGIPTNYHGEVTILKDGEPDHVVPGLMAVGEAACVSVHGANRLGSNSLIDLVVFGRAAAIRAAEVMKPGAPHKPLPRGSEDQALGRLDKFRNAKGDTPTAAIRDKMQRTMQNNAAVFRTGEVLDEGKKLIGEVHGMLPDISVSDRSLVWNSDLIETLELDNLLPQAMVTMHSAANRTESRGAHAREDYPDRDDDNWMKHTLSWCDAQGKVTIDYRPVHSYTLTEEIQYIPPKARVY</sequence>
<dbReference type="InterPro" id="IPR015939">
    <property type="entry name" value="Fum_Rdtase/Succ_DH_flav-like_C"/>
</dbReference>
<keyword evidence="10 15" id="KW-0249">Electron transport</keyword>
<reference evidence="19" key="1">
    <citation type="journal article" date="2019" name="Int. J. Syst. Evol. Microbiol.">
        <title>The Global Catalogue of Microorganisms (GCM) 10K type strain sequencing project: providing services to taxonomists for standard genome sequencing and annotation.</title>
        <authorList>
            <consortium name="The Broad Institute Genomics Platform"/>
            <consortium name="The Broad Institute Genome Sequencing Center for Infectious Disease"/>
            <person name="Wu L."/>
            <person name="Ma J."/>
        </authorList>
    </citation>
    <scope>NUCLEOTIDE SEQUENCE [LARGE SCALE GENOMIC DNA]</scope>
    <source>
        <strain evidence="19">KCTC 42964</strain>
    </source>
</reference>
<dbReference type="InterPro" id="IPR003953">
    <property type="entry name" value="FAD-dep_OxRdtase_2_FAD-bd"/>
</dbReference>
<comment type="cofactor">
    <cofactor evidence="1 15">
        <name>FAD</name>
        <dbReference type="ChEBI" id="CHEBI:57692"/>
    </cofactor>
</comment>
<keyword evidence="11 15" id="KW-0560">Oxidoreductase</keyword>
<dbReference type="InterPro" id="IPR037099">
    <property type="entry name" value="Fum_R/Succ_DH_flav-like_C_sf"/>
</dbReference>
<evidence type="ECO:0000259" key="16">
    <source>
        <dbReference type="Pfam" id="PF00890"/>
    </source>
</evidence>
<evidence type="ECO:0000259" key="17">
    <source>
        <dbReference type="Pfam" id="PF02910"/>
    </source>
</evidence>
<keyword evidence="8 15" id="KW-0285">Flavoprotein</keyword>
<dbReference type="PROSITE" id="PS00504">
    <property type="entry name" value="FRD_SDH_FAD_BINDING"/>
    <property type="match status" value="1"/>
</dbReference>
<dbReference type="EMBL" id="JBHRTR010000028">
    <property type="protein sequence ID" value="MFC3228263.1"/>
    <property type="molecule type" value="Genomic_DNA"/>
</dbReference>
<evidence type="ECO:0000256" key="7">
    <source>
        <dbReference type="ARBA" id="ARBA00022448"/>
    </source>
</evidence>
<comment type="similarity">
    <text evidence="4 15">Belongs to the FAD-dependent oxidoreductase 2 family. FRD/SDH subfamily.</text>
</comment>
<evidence type="ECO:0000256" key="14">
    <source>
        <dbReference type="NCBIfam" id="TIGR01816"/>
    </source>
</evidence>
<keyword evidence="19" id="KW-1185">Reference proteome</keyword>
<dbReference type="NCBIfam" id="TIGR01816">
    <property type="entry name" value="sdhA_forward"/>
    <property type="match status" value="1"/>
</dbReference>
<dbReference type="SUPFAM" id="SSF51905">
    <property type="entry name" value="FAD/NAD(P)-binding domain"/>
    <property type="match status" value="1"/>
</dbReference>
<evidence type="ECO:0000256" key="12">
    <source>
        <dbReference type="ARBA" id="ARBA00023136"/>
    </source>
</evidence>
<evidence type="ECO:0000256" key="8">
    <source>
        <dbReference type="ARBA" id="ARBA00022630"/>
    </source>
</evidence>
<comment type="catalytic activity">
    <reaction evidence="13 15">
        <text>a quinone + succinate = fumarate + a quinol</text>
        <dbReference type="Rhea" id="RHEA:40523"/>
        <dbReference type="ChEBI" id="CHEBI:24646"/>
        <dbReference type="ChEBI" id="CHEBI:29806"/>
        <dbReference type="ChEBI" id="CHEBI:30031"/>
        <dbReference type="ChEBI" id="CHEBI:132124"/>
        <dbReference type="EC" id="1.3.5.1"/>
    </reaction>
</comment>
<dbReference type="PIRSF" id="PIRSF000171">
    <property type="entry name" value="SDHA_APRA_LASPO"/>
    <property type="match status" value="1"/>
</dbReference>
<evidence type="ECO:0000256" key="15">
    <source>
        <dbReference type="RuleBase" id="RU362051"/>
    </source>
</evidence>
<dbReference type="InterPro" id="IPR036188">
    <property type="entry name" value="FAD/NAD-bd_sf"/>
</dbReference>
<evidence type="ECO:0000256" key="10">
    <source>
        <dbReference type="ARBA" id="ARBA00022982"/>
    </source>
</evidence>
<dbReference type="InterPro" id="IPR030664">
    <property type="entry name" value="SdhA/FrdA/AprA"/>
</dbReference>
<keyword evidence="12 15" id="KW-0472">Membrane</keyword>
<evidence type="ECO:0000313" key="19">
    <source>
        <dbReference type="Proteomes" id="UP001595528"/>
    </source>
</evidence>
<evidence type="ECO:0000256" key="3">
    <source>
        <dbReference type="ARBA" id="ARBA00004894"/>
    </source>
</evidence>
<comment type="pathway">
    <text evidence="3 15">Carbohydrate metabolism; tricarboxylic acid cycle; fumarate from succinate (bacterial route): step 1/1.</text>
</comment>
<dbReference type="Pfam" id="PF02910">
    <property type="entry name" value="Succ_DH_flav_C"/>
    <property type="match status" value="1"/>
</dbReference>
<evidence type="ECO:0000256" key="1">
    <source>
        <dbReference type="ARBA" id="ARBA00001974"/>
    </source>
</evidence>
<dbReference type="InterPro" id="IPR027477">
    <property type="entry name" value="Succ_DH/fumarate_Rdtase_cat_sf"/>
</dbReference>
<evidence type="ECO:0000256" key="5">
    <source>
        <dbReference type="ARBA" id="ARBA00012792"/>
    </source>
</evidence>
<dbReference type="RefSeq" id="WP_379901216.1">
    <property type="nucleotide sequence ID" value="NZ_JBHRTR010000028.1"/>
</dbReference>
<gene>
    <name evidence="18" type="primary">sdhA</name>
    <name evidence="18" type="ORF">ACFOGJ_13540</name>
</gene>
<organism evidence="18 19">
    <name type="scientific">Marinibaculum pumilum</name>
    <dbReference type="NCBI Taxonomy" id="1766165"/>
    <lineage>
        <taxon>Bacteria</taxon>
        <taxon>Pseudomonadati</taxon>
        <taxon>Pseudomonadota</taxon>
        <taxon>Alphaproteobacteria</taxon>
        <taxon>Rhodospirillales</taxon>
        <taxon>Rhodospirillaceae</taxon>
        <taxon>Marinibaculum</taxon>
    </lineage>
</organism>
<evidence type="ECO:0000313" key="18">
    <source>
        <dbReference type="EMBL" id="MFC3228263.1"/>
    </source>
</evidence>
<feature type="domain" description="FAD-dependent oxidoreductase 2 FAD-binding" evidence="16">
    <location>
        <begin position="12"/>
        <end position="406"/>
    </location>
</feature>
<protein>
    <recommendedName>
        <fullName evidence="6 14">Succinate dehydrogenase flavoprotein subunit</fullName>
        <ecNumber evidence="5 15">1.3.5.1</ecNumber>
    </recommendedName>
</protein>
<proteinExistence type="inferred from homology"/>
<comment type="caution">
    <text evidence="18">The sequence shown here is derived from an EMBL/GenBank/DDBJ whole genome shotgun (WGS) entry which is preliminary data.</text>
</comment>
<name>A0ABV7L0T0_9PROT</name>